<reference evidence="1 2" key="1">
    <citation type="journal article" date="2003" name="Science">
        <title>Genome of Geobacter sulfurreducens: metal reduction in subsurface environments.</title>
        <authorList>
            <person name="Methe B.A."/>
            <person name="Nelson K.E."/>
            <person name="Eisen J.A."/>
            <person name="Paulsen I.T."/>
            <person name="Nelson W."/>
            <person name="Heidelberg J.F."/>
            <person name="Wu D."/>
            <person name="Wu M."/>
            <person name="Ward N."/>
            <person name="Beanan M.J."/>
            <person name="Dodson R.J."/>
            <person name="Madupu R."/>
            <person name="Brinkac L.M."/>
            <person name="Daugherty S.C."/>
            <person name="DeBoy R.T."/>
            <person name="Durkin A.S."/>
            <person name="Gwinn M."/>
            <person name="Kolonay J.F."/>
            <person name="Sullivan S.A."/>
            <person name="Haft D.H."/>
            <person name="Selengut J."/>
            <person name="Davidsen T.M."/>
            <person name="Zafar N."/>
            <person name="White O."/>
            <person name="Tran B."/>
            <person name="Romero C."/>
            <person name="Forberger H.A."/>
            <person name="Weidman J."/>
            <person name="Khouri H."/>
            <person name="Feldblyum T.V."/>
            <person name="Utterback T.R."/>
            <person name="Van Aken S.E."/>
            <person name="Lovley D.R."/>
            <person name="Fraser C.M."/>
        </authorList>
    </citation>
    <scope>NUCLEOTIDE SEQUENCE [LARGE SCALE GENOMIC DNA]</scope>
    <source>
        <strain evidence="2">ATCC 51573 / DSM 12127 / PCA</strain>
    </source>
</reference>
<dbReference type="KEGG" id="gsu:GSU0186"/>
<protein>
    <recommendedName>
        <fullName evidence="3">DUF1579 domain-containing protein</fullName>
    </recommendedName>
</protein>
<evidence type="ECO:0000313" key="1">
    <source>
        <dbReference type="EMBL" id="AFP20381.1"/>
    </source>
</evidence>
<reference evidence="1 2" key="2">
    <citation type="journal article" date="2012" name="BMC Genomics">
        <title>Comparative genomic analysis of Geobacter sulfurreducens KN400, a strain with enhanced capacity for extracellular electron transfer and electricity production.</title>
        <authorList>
            <person name="Butler J.E."/>
            <person name="Young N.D."/>
            <person name="Aklujkar M."/>
            <person name="Lovley D.R."/>
        </authorList>
    </citation>
    <scope>NUCLEOTIDE SEQUENCE [LARGE SCALE GENOMIC DNA]</scope>
    <source>
        <strain evidence="2">ATCC 51573 / DSM 12127 / PCA</strain>
    </source>
</reference>
<name>I7FK46_GEOSL</name>
<sequence length="160" mass="17808">MQAEPQQEHLWLQQLVGDWTYEAEALIEPDKPSETCTGSETVRPVGGLWILAEGTGGMPGGGDATMLLTLGYNPQKQRYVGTWVGSMMTHLWVYDGELDKDGKTLTLNSEGPDCSAEGKMTAFRDVIELKSRDERTLTSYMLTGDGTWLRVMTARYRRVA</sequence>
<accession>I7FK46</accession>
<gene>
    <name evidence="1" type="ordered locus">GSU0186</name>
</gene>
<evidence type="ECO:0008006" key="3">
    <source>
        <dbReference type="Google" id="ProtNLM"/>
    </source>
</evidence>
<proteinExistence type="predicted"/>
<evidence type="ECO:0000313" key="2">
    <source>
        <dbReference type="Proteomes" id="UP000000577"/>
    </source>
</evidence>
<dbReference type="EMBL" id="AE017180">
    <property type="protein sequence ID" value="AFP20381.1"/>
    <property type="molecule type" value="Genomic_DNA"/>
</dbReference>
<dbReference type="Pfam" id="PF07617">
    <property type="entry name" value="DUF1579"/>
    <property type="match status" value="1"/>
</dbReference>
<dbReference type="OrthoDB" id="512336at2"/>
<dbReference type="eggNOG" id="ENOG50305GB">
    <property type="taxonomic scope" value="Bacteria"/>
</dbReference>
<organism evidence="1 2">
    <name type="scientific">Geobacter sulfurreducens (strain ATCC 51573 / DSM 12127 / PCA)</name>
    <dbReference type="NCBI Taxonomy" id="243231"/>
    <lineage>
        <taxon>Bacteria</taxon>
        <taxon>Pseudomonadati</taxon>
        <taxon>Thermodesulfobacteriota</taxon>
        <taxon>Desulfuromonadia</taxon>
        <taxon>Geobacterales</taxon>
        <taxon>Geobacteraceae</taxon>
        <taxon>Geobacter</taxon>
    </lineage>
</organism>
<dbReference type="InParanoid" id="I7FK46"/>
<dbReference type="AlphaFoldDB" id="I7FK46"/>
<dbReference type="EnsemblBacteria" id="AFP20381">
    <property type="protein sequence ID" value="AFP20381"/>
    <property type="gene ID" value="GSU0186"/>
</dbReference>
<dbReference type="InterPro" id="IPR011473">
    <property type="entry name" value="DUF1579"/>
</dbReference>
<dbReference type="Proteomes" id="UP000000577">
    <property type="component" value="Chromosome"/>
</dbReference>
<keyword evidence="2" id="KW-1185">Reference proteome</keyword>
<dbReference type="HOGENOM" id="CLU_2934959_0_0_7"/>
<dbReference type="STRING" id="243231.GSU0186"/>